<dbReference type="EMBL" id="JAGYWB010000004">
    <property type="protein sequence ID" value="KAI0524271.1"/>
    <property type="molecule type" value="Genomic_DNA"/>
</dbReference>
<gene>
    <name evidence="1" type="ORF">KFK09_003637</name>
</gene>
<reference evidence="1" key="1">
    <citation type="journal article" date="2022" name="Front. Genet.">
        <title>Chromosome-Scale Assembly of the Dendrobium nobile Genome Provides Insights Into the Molecular Mechanism of the Biosynthesis of the Medicinal Active Ingredient of Dendrobium.</title>
        <authorList>
            <person name="Xu Q."/>
            <person name="Niu S.-C."/>
            <person name="Li K.-L."/>
            <person name="Zheng P.-J."/>
            <person name="Zhang X.-J."/>
            <person name="Jia Y."/>
            <person name="Liu Y."/>
            <person name="Niu Y.-X."/>
            <person name="Yu L.-H."/>
            <person name="Chen D.-F."/>
            <person name="Zhang G.-Q."/>
        </authorList>
    </citation>
    <scope>NUCLEOTIDE SEQUENCE</scope>
    <source>
        <tissue evidence="1">Leaf</tissue>
    </source>
</reference>
<protein>
    <submittedName>
        <fullName evidence="1">Uncharacterized protein</fullName>
    </submittedName>
</protein>
<proteinExistence type="predicted"/>
<evidence type="ECO:0000313" key="2">
    <source>
        <dbReference type="Proteomes" id="UP000829196"/>
    </source>
</evidence>
<name>A0A8T3C3Q8_DENNO</name>
<evidence type="ECO:0000313" key="1">
    <source>
        <dbReference type="EMBL" id="KAI0524271.1"/>
    </source>
</evidence>
<accession>A0A8T3C3Q8</accession>
<comment type="caution">
    <text evidence="1">The sequence shown here is derived from an EMBL/GenBank/DDBJ whole genome shotgun (WGS) entry which is preliminary data.</text>
</comment>
<dbReference type="Proteomes" id="UP000829196">
    <property type="component" value="Unassembled WGS sequence"/>
</dbReference>
<organism evidence="1 2">
    <name type="scientific">Dendrobium nobile</name>
    <name type="common">Orchid</name>
    <dbReference type="NCBI Taxonomy" id="94219"/>
    <lineage>
        <taxon>Eukaryota</taxon>
        <taxon>Viridiplantae</taxon>
        <taxon>Streptophyta</taxon>
        <taxon>Embryophyta</taxon>
        <taxon>Tracheophyta</taxon>
        <taxon>Spermatophyta</taxon>
        <taxon>Magnoliopsida</taxon>
        <taxon>Liliopsida</taxon>
        <taxon>Asparagales</taxon>
        <taxon>Orchidaceae</taxon>
        <taxon>Epidendroideae</taxon>
        <taxon>Malaxideae</taxon>
        <taxon>Dendrobiinae</taxon>
        <taxon>Dendrobium</taxon>
    </lineage>
</organism>
<keyword evidence="2" id="KW-1185">Reference proteome</keyword>
<dbReference type="AlphaFoldDB" id="A0A8T3C3Q8"/>
<sequence>MLVLVLAHNDLMVCSLCMPTKVLLYSNSGSSFYYEGEMDSGSLPHHEYDKDLSSQPYRE</sequence>